<keyword evidence="6" id="KW-0812">Transmembrane</keyword>
<feature type="transmembrane region" description="Helical" evidence="6">
    <location>
        <begin position="207"/>
        <end position="225"/>
    </location>
</feature>
<dbReference type="GO" id="GO:0000785">
    <property type="term" value="C:chromatin"/>
    <property type="evidence" value="ECO:0007669"/>
    <property type="project" value="TreeGrafter"/>
</dbReference>
<evidence type="ECO:0000256" key="1">
    <source>
        <dbReference type="ARBA" id="ARBA00004123"/>
    </source>
</evidence>
<dbReference type="EMBL" id="WOCE01000002">
    <property type="protein sequence ID" value="KAE9620072.1"/>
    <property type="molecule type" value="Genomic_DNA"/>
</dbReference>
<comment type="subcellular location">
    <subcellularLocation>
        <location evidence="1 5">Nucleus</location>
    </subcellularLocation>
</comment>
<keyword evidence="6" id="KW-1133">Transmembrane helix</keyword>
<keyword evidence="4 5" id="KW-0539">Nucleus</keyword>
<proteinExistence type="predicted"/>
<dbReference type="PROSITE" id="PS51477">
    <property type="entry name" value="PAH"/>
    <property type="match status" value="2"/>
</dbReference>
<dbReference type="Proteomes" id="UP000447434">
    <property type="component" value="Chromosome 2"/>
</dbReference>
<sequence length="231" mass="26915">MFLAIMKDFRAHRIDTACVVSKVKELFKGHDNLISGFNAFLPMEFEITPYEDEETLKKSNEFEGAISFVHKIKQRFQNDDDEVYKSFLKVLNMYRKGRKDMDDVYSEVAVLFKDHVDLFDEFSRYLPDTFGTHSTQDAPSGPKSLKIDKVQQYQRDMLPDKKKIVKKVEGGGKEKERYIDNNEIIQWKDLQNLVAPFLNEERYSPRMVVVAAMMFSVAILVGVMWQKMSGI</sequence>
<dbReference type="Gene3D" id="1.20.1160.11">
    <property type="entry name" value="Paired amphipathic helix"/>
    <property type="match status" value="2"/>
</dbReference>
<dbReference type="GO" id="GO:0003714">
    <property type="term" value="F:transcription corepressor activity"/>
    <property type="evidence" value="ECO:0007669"/>
    <property type="project" value="InterPro"/>
</dbReference>
<evidence type="ECO:0000256" key="2">
    <source>
        <dbReference type="ARBA" id="ARBA00022491"/>
    </source>
</evidence>
<reference evidence="8" key="1">
    <citation type="journal article" date="2020" name="Nat. Commun.">
        <title>Genome sequence of the cluster root forming white lupin.</title>
        <authorList>
            <person name="Hufnagel B."/>
            <person name="Marques A."/>
            <person name="Soriano A."/>
            <person name="Marques L."/>
            <person name="Divol F."/>
            <person name="Doumas P."/>
            <person name="Sallet E."/>
            <person name="Mancinotti D."/>
            <person name="Carrere S."/>
            <person name="Marande W."/>
            <person name="Arribat S."/>
            <person name="Keller J."/>
            <person name="Huneau C."/>
            <person name="Blein T."/>
            <person name="Aime D."/>
            <person name="Laguerre M."/>
            <person name="Taylor J."/>
            <person name="Schubert V."/>
            <person name="Nelson M."/>
            <person name="Geu-Flores F."/>
            <person name="Crespi M."/>
            <person name="Gallardo-Guerrero K."/>
            <person name="Delaux P.-M."/>
            <person name="Salse J."/>
            <person name="Berges H."/>
            <person name="Guyot R."/>
            <person name="Gouzy J."/>
            <person name="Peret B."/>
        </authorList>
    </citation>
    <scope>NUCLEOTIDE SEQUENCE [LARGE SCALE GENOMIC DNA]</scope>
    <source>
        <strain evidence="8">cv. Amiga</strain>
    </source>
</reference>
<evidence type="ECO:0000313" key="8">
    <source>
        <dbReference type="Proteomes" id="UP000447434"/>
    </source>
</evidence>
<dbReference type="PANTHER" id="PTHR12346">
    <property type="entry name" value="SIN3B-RELATED"/>
    <property type="match status" value="1"/>
</dbReference>
<dbReference type="PANTHER" id="PTHR12346:SF8">
    <property type="entry name" value="PAIRED AMPHIPATHIC HELIX PROTEIN SIN3-LIKE 2"/>
    <property type="match status" value="1"/>
</dbReference>
<dbReference type="FunFam" id="1.20.1160.11:FF:000003">
    <property type="entry name" value="Paired amphipathic helix SIN3-like protein"/>
    <property type="match status" value="1"/>
</dbReference>
<organism evidence="7 8">
    <name type="scientific">Lupinus albus</name>
    <name type="common">White lupine</name>
    <name type="synonym">Lupinus termis</name>
    <dbReference type="NCBI Taxonomy" id="3870"/>
    <lineage>
        <taxon>Eukaryota</taxon>
        <taxon>Viridiplantae</taxon>
        <taxon>Streptophyta</taxon>
        <taxon>Embryophyta</taxon>
        <taxon>Tracheophyta</taxon>
        <taxon>Spermatophyta</taxon>
        <taxon>Magnoliopsida</taxon>
        <taxon>eudicotyledons</taxon>
        <taxon>Gunneridae</taxon>
        <taxon>Pentapetalae</taxon>
        <taxon>rosids</taxon>
        <taxon>fabids</taxon>
        <taxon>Fabales</taxon>
        <taxon>Fabaceae</taxon>
        <taxon>Papilionoideae</taxon>
        <taxon>50 kb inversion clade</taxon>
        <taxon>genistoids sensu lato</taxon>
        <taxon>core genistoids</taxon>
        <taxon>Genisteae</taxon>
        <taxon>Lupinus</taxon>
    </lineage>
</organism>
<dbReference type="Pfam" id="PF02671">
    <property type="entry name" value="PAH"/>
    <property type="match status" value="2"/>
</dbReference>
<evidence type="ECO:0000313" key="7">
    <source>
        <dbReference type="EMBL" id="KAE9620072.1"/>
    </source>
</evidence>
<keyword evidence="6" id="KW-0472">Membrane</keyword>
<accession>A0A6A4R3E6</accession>
<dbReference type="GO" id="GO:0000122">
    <property type="term" value="P:negative regulation of transcription by RNA polymerase II"/>
    <property type="evidence" value="ECO:0007669"/>
    <property type="project" value="TreeGrafter"/>
</dbReference>
<keyword evidence="3" id="KW-0677">Repeat</keyword>
<evidence type="ECO:0000256" key="3">
    <source>
        <dbReference type="ARBA" id="ARBA00022737"/>
    </source>
</evidence>
<dbReference type="GO" id="GO:0000118">
    <property type="term" value="C:histone deacetylase complex"/>
    <property type="evidence" value="ECO:0007669"/>
    <property type="project" value="TreeGrafter"/>
</dbReference>
<dbReference type="AlphaFoldDB" id="A0A6A4R3E6"/>
<dbReference type="SUPFAM" id="SSF47762">
    <property type="entry name" value="PAH2 domain"/>
    <property type="match status" value="2"/>
</dbReference>
<dbReference type="InterPro" id="IPR036600">
    <property type="entry name" value="PAH_sf"/>
</dbReference>
<dbReference type="InterPro" id="IPR003822">
    <property type="entry name" value="PAH"/>
</dbReference>
<dbReference type="OrthoDB" id="4728498at2759"/>
<dbReference type="InterPro" id="IPR039774">
    <property type="entry name" value="Sin3-like"/>
</dbReference>
<protein>
    <submittedName>
        <fullName evidence="7">Putative transcription regulator Others family</fullName>
    </submittedName>
</protein>
<keyword evidence="2" id="KW-0678">Repressor</keyword>
<comment type="caution">
    <text evidence="7">The sequence shown here is derived from an EMBL/GenBank/DDBJ whole genome shotgun (WGS) entry which is preliminary data.</text>
</comment>
<name>A0A6A4R3E6_LUPAL</name>
<gene>
    <name evidence="7" type="ORF">Lalb_Chr02g0159891</name>
</gene>
<evidence type="ECO:0000256" key="6">
    <source>
        <dbReference type="SAM" id="Phobius"/>
    </source>
</evidence>
<evidence type="ECO:0000256" key="5">
    <source>
        <dbReference type="PROSITE-ProRule" id="PRU00810"/>
    </source>
</evidence>
<keyword evidence="8" id="KW-1185">Reference proteome</keyword>
<evidence type="ECO:0000256" key="4">
    <source>
        <dbReference type="ARBA" id="ARBA00023242"/>
    </source>
</evidence>